<sequence length="80" mass="8610">MAVEKAWAVVVHNDDVNSYQTAIFALHTVVGLAVERGMEFADVVHHQGAAELTRFSAREQAEGLVAELQVLGLHATVQGV</sequence>
<organism evidence="2 3">
    <name type="scientific">Amycolatopsis tucumanensis</name>
    <dbReference type="NCBI Taxonomy" id="401106"/>
    <lineage>
        <taxon>Bacteria</taxon>
        <taxon>Bacillati</taxon>
        <taxon>Actinomycetota</taxon>
        <taxon>Actinomycetes</taxon>
        <taxon>Pseudonocardiales</taxon>
        <taxon>Pseudonocardiaceae</taxon>
        <taxon>Amycolatopsis</taxon>
    </lineage>
</organism>
<dbReference type="Gene3D" id="3.30.1390.10">
    <property type="match status" value="1"/>
</dbReference>
<dbReference type="Pfam" id="PF02617">
    <property type="entry name" value="ClpS"/>
    <property type="match status" value="1"/>
</dbReference>
<accession>A0ABP7JWH0</accession>
<evidence type="ECO:0000259" key="1">
    <source>
        <dbReference type="Pfam" id="PF02617"/>
    </source>
</evidence>
<gene>
    <name evidence="2" type="ORF">GCM10022380_86970</name>
</gene>
<dbReference type="Proteomes" id="UP001501624">
    <property type="component" value="Unassembled WGS sequence"/>
</dbReference>
<evidence type="ECO:0000313" key="3">
    <source>
        <dbReference type="Proteomes" id="UP001501624"/>
    </source>
</evidence>
<name>A0ABP7JWH0_9PSEU</name>
<dbReference type="InterPro" id="IPR003769">
    <property type="entry name" value="ClpS_core"/>
</dbReference>
<comment type="caution">
    <text evidence="2">The sequence shown here is derived from an EMBL/GenBank/DDBJ whole genome shotgun (WGS) entry which is preliminary data.</text>
</comment>
<dbReference type="EMBL" id="BAABCM010000025">
    <property type="protein sequence ID" value="GAA3856008.1"/>
    <property type="molecule type" value="Genomic_DNA"/>
</dbReference>
<proteinExistence type="predicted"/>
<dbReference type="SUPFAM" id="SSF54736">
    <property type="entry name" value="ClpS-like"/>
    <property type="match status" value="1"/>
</dbReference>
<dbReference type="RefSeq" id="WP_237339955.1">
    <property type="nucleotide sequence ID" value="NZ_BAABCM010000025.1"/>
</dbReference>
<protein>
    <recommendedName>
        <fullName evidence="1">Adaptor protein ClpS core domain-containing protein</fullName>
    </recommendedName>
</protein>
<dbReference type="InterPro" id="IPR014719">
    <property type="entry name" value="Ribosomal_bL12_C/ClpS-like"/>
</dbReference>
<evidence type="ECO:0000313" key="2">
    <source>
        <dbReference type="EMBL" id="GAA3856008.1"/>
    </source>
</evidence>
<reference evidence="3" key="1">
    <citation type="journal article" date="2019" name="Int. J. Syst. Evol. Microbiol.">
        <title>The Global Catalogue of Microorganisms (GCM) 10K type strain sequencing project: providing services to taxonomists for standard genome sequencing and annotation.</title>
        <authorList>
            <consortium name="The Broad Institute Genomics Platform"/>
            <consortium name="The Broad Institute Genome Sequencing Center for Infectious Disease"/>
            <person name="Wu L."/>
            <person name="Ma J."/>
        </authorList>
    </citation>
    <scope>NUCLEOTIDE SEQUENCE [LARGE SCALE GENOMIC DNA]</scope>
    <source>
        <strain evidence="3">JCM 17017</strain>
    </source>
</reference>
<keyword evidence="3" id="KW-1185">Reference proteome</keyword>
<feature type="domain" description="Adaptor protein ClpS core" evidence="1">
    <location>
        <begin position="4"/>
        <end position="69"/>
    </location>
</feature>